<dbReference type="Pfam" id="PF00583">
    <property type="entry name" value="Acetyltransf_1"/>
    <property type="match status" value="1"/>
</dbReference>
<evidence type="ECO:0000313" key="5">
    <source>
        <dbReference type="Proteomes" id="UP000077355"/>
    </source>
</evidence>
<dbReference type="InterPro" id="IPR051016">
    <property type="entry name" value="Diverse_Substrate_AcTransf"/>
</dbReference>
<dbReference type="EMBL" id="LVJI01000012">
    <property type="protein sequence ID" value="OAB47098.1"/>
    <property type="molecule type" value="Genomic_DNA"/>
</dbReference>
<accession>A0A168PUZ2</accession>
<dbReference type="Proteomes" id="UP000077355">
    <property type="component" value="Unassembled WGS sequence"/>
</dbReference>
<keyword evidence="1 4" id="KW-0808">Transferase</keyword>
<dbReference type="RefSeq" id="WP_246168180.1">
    <property type="nucleotide sequence ID" value="NZ_CP043611.1"/>
</dbReference>
<dbReference type="Gene3D" id="3.40.630.30">
    <property type="match status" value="1"/>
</dbReference>
<evidence type="ECO:0000259" key="3">
    <source>
        <dbReference type="PROSITE" id="PS51186"/>
    </source>
</evidence>
<sequence length="149" mass="17194">MHTIVQATKEDIEEVIILFDQYRIFYGQDSDTINARFFISDRFDNNESVILLARDATDGEPIGFVQMYPSFSSISMRKMWILNDLFVIEKCRRQGVAQSLLDAASNVARITKAKGIELSTSSDNVNAQRLYERNGFSRDEVYYHYSLEV</sequence>
<dbReference type="InterPro" id="IPR000182">
    <property type="entry name" value="GNAT_dom"/>
</dbReference>
<gene>
    <name evidence="4" type="ORF">PBAT_08175</name>
</gene>
<comment type="caution">
    <text evidence="4">The sequence shown here is derived from an EMBL/GenBank/DDBJ whole genome shotgun (WGS) entry which is preliminary data.</text>
</comment>
<feature type="domain" description="N-acetyltransferase" evidence="3">
    <location>
        <begin position="2"/>
        <end position="149"/>
    </location>
</feature>
<organism evidence="4 5">
    <name type="scientific">Paenibacillus antarcticus</name>
    <dbReference type="NCBI Taxonomy" id="253703"/>
    <lineage>
        <taxon>Bacteria</taxon>
        <taxon>Bacillati</taxon>
        <taxon>Bacillota</taxon>
        <taxon>Bacilli</taxon>
        <taxon>Bacillales</taxon>
        <taxon>Paenibacillaceae</taxon>
        <taxon>Paenibacillus</taxon>
    </lineage>
</organism>
<keyword evidence="5" id="KW-1185">Reference proteome</keyword>
<dbReference type="InterPro" id="IPR016181">
    <property type="entry name" value="Acyl_CoA_acyltransferase"/>
</dbReference>
<dbReference type="PANTHER" id="PTHR10545:SF29">
    <property type="entry name" value="GH14572P-RELATED"/>
    <property type="match status" value="1"/>
</dbReference>
<keyword evidence="2" id="KW-0012">Acyltransferase</keyword>
<evidence type="ECO:0000256" key="1">
    <source>
        <dbReference type="ARBA" id="ARBA00022679"/>
    </source>
</evidence>
<dbReference type="PROSITE" id="PS51186">
    <property type="entry name" value="GNAT"/>
    <property type="match status" value="1"/>
</dbReference>
<dbReference type="AlphaFoldDB" id="A0A168PUZ2"/>
<evidence type="ECO:0000256" key="2">
    <source>
        <dbReference type="ARBA" id="ARBA00023315"/>
    </source>
</evidence>
<proteinExistence type="predicted"/>
<protein>
    <submittedName>
        <fullName evidence="4">Acetyltransferase</fullName>
    </submittedName>
</protein>
<name>A0A168PUZ2_9BACL</name>
<dbReference type="PANTHER" id="PTHR10545">
    <property type="entry name" value="DIAMINE N-ACETYLTRANSFERASE"/>
    <property type="match status" value="1"/>
</dbReference>
<dbReference type="GO" id="GO:0008080">
    <property type="term" value="F:N-acetyltransferase activity"/>
    <property type="evidence" value="ECO:0007669"/>
    <property type="project" value="UniProtKB-ARBA"/>
</dbReference>
<reference evidence="4 5" key="1">
    <citation type="submission" date="2016-03" db="EMBL/GenBank/DDBJ databases">
        <title>Draft genome sequence of Paenibacillus antarcticus CECT 5836.</title>
        <authorList>
            <person name="Shin S.-K."/>
            <person name="Yi H."/>
        </authorList>
    </citation>
    <scope>NUCLEOTIDE SEQUENCE [LARGE SCALE GENOMIC DNA]</scope>
    <source>
        <strain evidence="4 5">CECT 5836</strain>
    </source>
</reference>
<dbReference type="CDD" id="cd04301">
    <property type="entry name" value="NAT_SF"/>
    <property type="match status" value="1"/>
</dbReference>
<evidence type="ECO:0000313" key="4">
    <source>
        <dbReference type="EMBL" id="OAB47098.1"/>
    </source>
</evidence>
<dbReference type="SUPFAM" id="SSF55729">
    <property type="entry name" value="Acyl-CoA N-acyltransferases (Nat)"/>
    <property type="match status" value="1"/>
</dbReference>